<comment type="similarity">
    <text evidence="1">Belongs to the ATP-dependent AMP-binding enzyme family.</text>
</comment>
<dbReference type="Gene3D" id="3.30.300.30">
    <property type="match status" value="1"/>
</dbReference>
<sequence>MNTFTLLEMTATSFPERIAVHSDGRDITYSALYRAACGAAATFQKSGCQYVSVLDVNSPAVPIALYGAAAAGLSFVPLNYRLTEVELDKLKARIQPLYLVDQVGREDFIAKSMAYEGESPKVPDDPRAIAVQLFTSGTTGAPKAAVLRHENLMSYILGTVEFAGADQNEASLVSVPPYHIAGISAVLSAVYAGRKLVQLPNFDADDWMKLVENQQVTHAFLVPTMLSRIVETIDAGRNACNLGSLRAIAYGGGNMPEAVIRRALEIFPQVAFTNAYGLTETSSTIALMTPDDHREALSSNDPQIAGRLQSVGKPLASVEVEIRDDSGNVLAAGSVGEVYVRGAQVSGEYLERKATTSDGWFPTRDRGYLDKLGYLYLMGRADDIIVRGGENISPGEIEDVLTSHEAIADACVVGIPDSDWGECVVAAVVLAHGKWVDVAALQQLVRGKMRSSRVPGEIRFLPSLPYNEMGKLLRRTVREAFCPPAT</sequence>
<feature type="domain" description="AMP-dependent synthetase/ligase" evidence="3">
    <location>
        <begin position="8"/>
        <end position="350"/>
    </location>
</feature>
<dbReference type="AlphaFoldDB" id="A0A4R5LMP4"/>
<dbReference type="GO" id="GO:0031956">
    <property type="term" value="F:medium-chain fatty acid-CoA ligase activity"/>
    <property type="evidence" value="ECO:0007669"/>
    <property type="project" value="TreeGrafter"/>
</dbReference>
<reference evidence="5 6" key="1">
    <citation type="submission" date="2019-03" db="EMBL/GenBank/DDBJ databases">
        <title>Seongchinamella monodicae gen. nov., sp. nov., a novel member of the Gammaproteobacteria isolated from a tidal mudflat of beach.</title>
        <authorList>
            <person name="Yang H.G."/>
            <person name="Kang J.W."/>
            <person name="Lee S.D."/>
        </authorList>
    </citation>
    <scope>NUCLEOTIDE SEQUENCE [LARGE SCALE GENOMIC DNA]</scope>
    <source>
        <strain evidence="5 6">GH4-78</strain>
    </source>
</reference>
<protein>
    <submittedName>
        <fullName evidence="5">Long-chain fatty acid--CoA ligase</fullName>
    </submittedName>
</protein>
<dbReference type="SUPFAM" id="SSF56801">
    <property type="entry name" value="Acetyl-CoA synthetase-like"/>
    <property type="match status" value="1"/>
</dbReference>
<dbReference type="RefSeq" id="WP_133215644.1">
    <property type="nucleotide sequence ID" value="NZ_SMSE01000007.1"/>
</dbReference>
<dbReference type="GO" id="GO:0006631">
    <property type="term" value="P:fatty acid metabolic process"/>
    <property type="evidence" value="ECO:0007669"/>
    <property type="project" value="TreeGrafter"/>
</dbReference>
<dbReference type="Proteomes" id="UP000295554">
    <property type="component" value="Unassembled WGS sequence"/>
</dbReference>
<organism evidence="5 6">
    <name type="scientific">Seongchinamella unica</name>
    <dbReference type="NCBI Taxonomy" id="2547392"/>
    <lineage>
        <taxon>Bacteria</taxon>
        <taxon>Pseudomonadati</taxon>
        <taxon>Pseudomonadota</taxon>
        <taxon>Gammaproteobacteria</taxon>
        <taxon>Cellvibrionales</taxon>
        <taxon>Halieaceae</taxon>
        <taxon>Seongchinamella</taxon>
    </lineage>
</organism>
<proteinExistence type="inferred from homology"/>
<dbReference type="PANTHER" id="PTHR43201:SF5">
    <property type="entry name" value="MEDIUM-CHAIN ACYL-COA LIGASE ACSF2, MITOCHONDRIAL"/>
    <property type="match status" value="1"/>
</dbReference>
<evidence type="ECO:0000259" key="3">
    <source>
        <dbReference type="Pfam" id="PF00501"/>
    </source>
</evidence>
<evidence type="ECO:0000256" key="1">
    <source>
        <dbReference type="ARBA" id="ARBA00006432"/>
    </source>
</evidence>
<keyword evidence="2 5" id="KW-0436">Ligase</keyword>
<dbReference type="InterPro" id="IPR000873">
    <property type="entry name" value="AMP-dep_synth/lig_dom"/>
</dbReference>
<dbReference type="InterPro" id="IPR042099">
    <property type="entry name" value="ANL_N_sf"/>
</dbReference>
<feature type="domain" description="AMP-binding enzyme C-terminal" evidence="4">
    <location>
        <begin position="396"/>
        <end position="471"/>
    </location>
</feature>
<evidence type="ECO:0000256" key="2">
    <source>
        <dbReference type="ARBA" id="ARBA00022598"/>
    </source>
</evidence>
<dbReference type="Pfam" id="PF00501">
    <property type="entry name" value="AMP-binding"/>
    <property type="match status" value="1"/>
</dbReference>
<dbReference type="CDD" id="cd04433">
    <property type="entry name" value="AFD_class_I"/>
    <property type="match status" value="1"/>
</dbReference>
<name>A0A4R5LMP4_9GAMM</name>
<dbReference type="Pfam" id="PF13193">
    <property type="entry name" value="AMP-binding_C"/>
    <property type="match status" value="1"/>
</dbReference>
<dbReference type="OrthoDB" id="9803968at2"/>
<dbReference type="Gene3D" id="3.40.50.12780">
    <property type="entry name" value="N-terminal domain of ligase-like"/>
    <property type="match status" value="1"/>
</dbReference>
<keyword evidence="6" id="KW-1185">Reference proteome</keyword>
<dbReference type="InterPro" id="IPR025110">
    <property type="entry name" value="AMP-bd_C"/>
</dbReference>
<evidence type="ECO:0000313" key="5">
    <source>
        <dbReference type="EMBL" id="TDG11307.1"/>
    </source>
</evidence>
<dbReference type="InterPro" id="IPR045851">
    <property type="entry name" value="AMP-bd_C_sf"/>
</dbReference>
<evidence type="ECO:0000259" key="4">
    <source>
        <dbReference type="Pfam" id="PF13193"/>
    </source>
</evidence>
<evidence type="ECO:0000313" key="6">
    <source>
        <dbReference type="Proteomes" id="UP000295554"/>
    </source>
</evidence>
<comment type="caution">
    <text evidence="5">The sequence shown here is derived from an EMBL/GenBank/DDBJ whole genome shotgun (WGS) entry which is preliminary data.</text>
</comment>
<dbReference type="EMBL" id="SMSE01000007">
    <property type="protein sequence ID" value="TDG11307.1"/>
    <property type="molecule type" value="Genomic_DNA"/>
</dbReference>
<gene>
    <name evidence="5" type="ORF">E2F43_18805</name>
</gene>
<accession>A0A4R5LMP4</accession>
<dbReference type="PANTHER" id="PTHR43201">
    <property type="entry name" value="ACYL-COA SYNTHETASE"/>
    <property type="match status" value="1"/>
</dbReference>